<sequence length="315" mass="35499">MSPTKPPHQSLSQLRAASYSQIVNHIGPILRKRVAEQGSYVNDLLSTLDIGVTDLDLATGIPGHQQPPFIQPIPAKQLLQCLSKSQPWVRDPDFEPRDPEDNVWDANIWAAERLLYFLHAWLFRSNGSETPLIEYSNWLLHPGGPEAQILNRKTYKKNRGWVVWEVYYYFRQPSKDVKIDRSNSHHWDTSKPHITCVVQDDAPLIDGKISASELCAIVWLAGKRGTDARYGAHAIIPITVITLSGSQARIVQGNWNVITGKIILYKSRIMDLGDGPWVISKDGKSRDVHPDLLHLLGWFVGSPVGDTVVQTPQRR</sequence>
<organism evidence="1 2">
    <name type="scientific">Stachybotrys elegans</name>
    <dbReference type="NCBI Taxonomy" id="80388"/>
    <lineage>
        <taxon>Eukaryota</taxon>
        <taxon>Fungi</taxon>
        <taxon>Dikarya</taxon>
        <taxon>Ascomycota</taxon>
        <taxon>Pezizomycotina</taxon>
        <taxon>Sordariomycetes</taxon>
        <taxon>Hypocreomycetidae</taxon>
        <taxon>Hypocreales</taxon>
        <taxon>Stachybotryaceae</taxon>
        <taxon>Stachybotrys</taxon>
    </lineage>
</organism>
<accession>A0A8K0WWC1</accession>
<name>A0A8K0WWC1_9HYPO</name>
<dbReference type="AlphaFoldDB" id="A0A8K0WWC1"/>
<proteinExistence type="predicted"/>
<reference evidence="1" key="1">
    <citation type="journal article" date="2021" name="Nat. Commun.">
        <title>Genetic determinants of endophytism in the Arabidopsis root mycobiome.</title>
        <authorList>
            <person name="Mesny F."/>
            <person name="Miyauchi S."/>
            <person name="Thiergart T."/>
            <person name="Pickel B."/>
            <person name="Atanasova L."/>
            <person name="Karlsson M."/>
            <person name="Huettel B."/>
            <person name="Barry K.W."/>
            <person name="Haridas S."/>
            <person name="Chen C."/>
            <person name="Bauer D."/>
            <person name="Andreopoulos W."/>
            <person name="Pangilinan J."/>
            <person name="LaButti K."/>
            <person name="Riley R."/>
            <person name="Lipzen A."/>
            <person name="Clum A."/>
            <person name="Drula E."/>
            <person name="Henrissat B."/>
            <person name="Kohler A."/>
            <person name="Grigoriev I.V."/>
            <person name="Martin F.M."/>
            <person name="Hacquard S."/>
        </authorList>
    </citation>
    <scope>NUCLEOTIDE SEQUENCE</scope>
    <source>
        <strain evidence="1">MPI-CAGE-CH-0235</strain>
    </source>
</reference>
<protein>
    <submittedName>
        <fullName evidence="1">Uncharacterized protein</fullName>
    </submittedName>
</protein>
<keyword evidence="2" id="KW-1185">Reference proteome</keyword>
<evidence type="ECO:0000313" key="1">
    <source>
        <dbReference type="EMBL" id="KAH7325714.1"/>
    </source>
</evidence>
<dbReference type="EMBL" id="JAGPNK010000002">
    <property type="protein sequence ID" value="KAH7325714.1"/>
    <property type="molecule type" value="Genomic_DNA"/>
</dbReference>
<gene>
    <name evidence="1" type="ORF">B0I35DRAFT_405073</name>
</gene>
<evidence type="ECO:0000313" key="2">
    <source>
        <dbReference type="Proteomes" id="UP000813444"/>
    </source>
</evidence>
<comment type="caution">
    <text evidence="1">The sequence shown here is derived from an EMBL/GenBank/DDBJ whole genome shotgun (WGS) entry which is preliminary data.</text>
</comment>
<dbReference type="Proteomes" id="UP000813444">
    <property type="component" value="Unassembled WGS sequence"/>
</dbReference>
<dbReference type="OrthoDB" id="4870109at2759"/>